<gene>
    <name evidence="2" type="ORF">B1202_03330</name>
</gene>
<evidence type="ECO:0000313" key="2">
    <source>
        <dbReference type="EMBL" id="OOV85681.1"/>
    </source>
</evidence>
<dbReference type="RefSeq" id="WP_078189152.1">
    <property type="nucleotide sequence ID" value="NZ_JAMCOZ010000015.1"/>
</dbReference>
<protein>
    <recommendedName>
        <fullName evidence="4">Ankyrin repeat domain-containing protein</fullName>
    </recommendedName>
</protein>
<sequence length="255" mass="29052">MKNIVITSCLLMSMHCFANAPLPQNFSTNAPSLKNIHDFKKIKGMTNDASRYYKFISIYGWSAIVQEFENKNIQSSKMKNKEVKKMCDTAHLILPLQDIKRLIAADCKPSSNDVTFNTINRTLKNGDGSINEQEIIAKLEFYNALGLLKTHQTYGRGYRAETYNLLYKAAGFGLPDIFDYLLNIGLTVKYTDGNLLNTHFDGRSPQLALTQKILKLGVEPNASTITIMQQRNFKQHYPDIYQVILSNLEQKNRKL</sequence>
<keyword evidence="1" id="KW-0732">Signal</keyword>
<feature type="chain" id="PRO_5012594349" description="Ankyrin repeat domain-containing protein" evidence="1">
    <location>
        <begin position="21"/>
        <end position="255"/>
    </location>
</feature>
<reference evidence="2 3" key="1">
    <citation type="submission" date="2017-02" db="EMBL/GenBank/DDBJ databases">
        <title>Acinetobacter sp. ANC 4945, whole genome shotgun sequencing project.</title>
        <authorList>
            <person name="Radolfova-Krizova L."/>
            <person name="Al Atrouni A."/>
            <person name="Nemec A."/>
        </authorList>
    </citation>
    <scope>NUCLEOTIDE SEQUENCE [LARGE SCALE GENOMIC DNA]</scope>
    <source>
        <strain evidence="2 3">ANC 4945</strain>
    </source>
</reference>
<comment type="caution">
    <text evidence="2">The sequence shown here is derived from an EMBL/GenBank/DDBJ whole genome shotgun (WGS) entry which is preliminary data.</text>
</comment>
<accession>A0A1T1H735</accession>
<proteinExistence type="predicted"/>
<feature type="signal peptide" evidence="1">
    <location>
        <begin position="1"/>
        <end position="20"/>
    </location>
</feature>
<dbReference type="EMBL" id="MVKX01000001">
    <property type="protein sequence ID" value="OOV85681.1"/>
    <property type="molecule type" value="Genomic_DNA"/>
</dbReference>
<evidence type="ECO:0000256" key="1">
    <source>
        <dbReference type="SAM" id="SignalP"/>
    </source>
</evidence>
<keyword evidence="3" id="KW-1185">Reference proteome</keyword>
<evidence type="ECO:0000313" key="3">
    <source>
        <dbReference type="Proteomes" id="UP000191160"/>
    </source>
</evidence>
<name>A0A1T1H735_9GAMM</name>
<dbReference type="AlphaFoldDB" id="A0A1T1H735"/>
<dbReference type="Proteomes" id="UP000191160">
    <property type="component" value="Unassembled WGS sequence"/>
</dbReference>
<evidence type="ECO:0008006" key="4">
    <source>
        <dbReference type="Google" id="ProtNLM"/>
    </source>
</evidence>
<organism evidence="2 3">
    <name type="scientific">Acinetobacter amyesii</name>
    <dbReference type="NCBI Taxonomy" id="2942470"/>
    <lineage>
        <taxon>Bacteria</taxon>
        <taxon>Pseudomonadati</taxon>
        <taxon>Pseudomonadota</taxon>
        <taxon>Gammaproteobacteria</taxon>
        <taxon>Moraxellales</taxon>
        <taxon>Moraxellaceae</taxon>
        <taxon>Acinetobacter</taxon>
    </lineage>
</organism>